<evidence type="ECO:0000256" key="2">
    <source>
        <dbReference type="ARBA" id="ARBA00001936"/>
    </source>
</evidence>
<organism evidence="11 12">
    <name type="scientific">Ornithinimicrobium humiphilum</name>
    <dbReference type="NCBI Taxonomy" id="125288"/>
    <lineage>
        <taxon>Bacteria</taxon>
        <taxon>Bacillati</taxon>
        <taxon>Actinomycetota</taxon>
        <taxon>Actinomycetes</taxon>
        <taxon>Micrococcales</taxon>
        <taxon>Ornithinimicrobiaceae</taxon>
        <taxon>Ornithinimicrobium</taxon>
    </lineage>
</organism>
<dbReference type="InterPro" id="IPR001131">
    <property type="entry name" value="Peptidase_M24B_aminopep-P_CS"/>
</dbReference>
<protein>
    <recommendedName>
        <fullName evidence="4">Xaa-Pro aminopeptidase</fullName>
        <ecNumber evidence="4">3.4.11.9</ecNumber>
    </recommendedName>
</protein>
<proteinExistence type="inferred from homology"/>
<dbReference type="Pfam" id="PF00557">
    <property type="entry name" value="Peptidase_M24"/>
    <property type="match status" value="1"/>
</dbReference>
<gene>
    <name evidence="11" type="ORF">FB476_2420</name>
</gene>
<evidence type="ECO:0000259" key="10">
    <source>
        <dbReference type="SMART" id="SM01011"/>
    </source>
</evidence>
<dbReference type="AlphaFoldDB" id="A0A543KR15"/>
<dbReference type="EMBL" id="VFPU01000001">
    <property type="protein sequence ID" value="TQM97507.1"/>
    <property type="molecule type" value="Genomic_DNA"/>
</dbReference>
<dbReference type="PANTHER" id="PTHR43226">
    <property type="entry name" value="XAA-PRO AMINOPEPTIDASE 3"/>
    <property type="match status" value="1"/>
</dbReference>
<evidence type="ECO:0000256" key="5">
    <source>
        <dbReference type="ARBA" id="ARBA00022723"/>
    </source>
</evidence>
<dbReference type="PANTHER" id="PTHR43226:SF4">
    <property type="entry name" value="XAA-PRO AMINOPEPTIDASE 3"/>
    <property type="match status" value="1"/>
</dbReference>
<comment type="caution">
    <text evidence="11">The sequence shown here is derived from an EMBL/GenBank/DDBJ whole genome shotgun (WGS) entry which is preliminary data.</text>
</comment>
<dbReference type="Gene3D" id="3.40.350.10">
    <property type="entry name" value="Creatinase/prolidase N-terminal domain"/>
    <property type="match status" value="1"/>
</dbReference>
<dbReference type="SUPFAM" id="SSF53092">
    <property type="entry name" value="Creatinase/prolidase N-terminal domain"/>
    <property type="match status" value="1"/>
</dbReference>
<feature type="domain" description="Aminopeptidase P N-terminal" evidence="10">
    <location>
        <begin position="39"/>
        <end position="190"/>
    </location>
</feature>
<sequence>MSEKQHKADHRSRPTGAAFREFMGSSWAPRSGELPTLTEAARYAASRREQVSAAYPGTRVVVPAGGFKIRSNDTDYVFRPHSAFAHLTGLGADREPDAVLVLEPRTAEDGSPDGHEAVLYFLPLADRDSEEFFADSRVGEFWVGERPTLASAAAELGVTTRHLDELQDALAKDAGPGGLALAVVRDADREVAEMVDAVRAQVGLTTDEAAAAAAQEADAALARALSTLRLVKDDWEVRQMEEAVEATATAFDAVVGQLPEAVRRGRGERWVEGVFGLHARHQGNGVGYDSIAAAGEHATTLHWIRNTGEVRDGDLLLLDAGVETDSLFTADVTRTVPVNGTFTPAQRKVYEAVLEAQEAGLAAARPGNRFKDVHAAAIEVIARHLLEWGLLPEGVTLEQTLDAEEGQFHRRWMVHGTSHHLGIDVHDCALALREDYVEGELREGMVLTVEPGLYFKSDDLLVPEELRGIGVRIEDDIVITADGHRNLSAMLPRTADEVEAWVRSGGVRS</sequence>
<comment type="catalytic activity">
    <reaction evidence="1">
        <text>Release of any N-terminal amino acid, including proline, that is linked to proline, even from a dipeptide or tripeptide.</text>
        <dbReference type="EC" id="3.4.11.9"/>
    </reaction>
</comment>
<dbReference type="SMART" id="SM01011">
    <property type="entry name" value="AMP_N"/>
    <property type="match status" value="1"/>
</dbReference>
<keyword evidence="5 8" id="KW-0479">Metal-binding</keyword>
<keyword evidence="11" id="KW-0031">Aminopeptidase</keyword>
<dbReference type="InterPro" id="IPR052433">
    <property type="entry name" value="X-Pro_dipept-like"/>
</dbReference>
<dbReference type="Pfam" id="PF05195">
    <property type="entry name" value="AMP_N"/>
    <property type="match status" value="1"/>
</dbReference>
<comment type="cofactor">
    <cofactor evidence="2">
        <name>Mn(2+)</name>
        <dbReference type="ChEBI" id="CHEBI:29035"/>
    </cofactor>
</comment>
<dbReference type="PROSITE" id="PS00491">
    <property type="entry name" value="PROLINE_PEPTIDASE"/>
    <property type="match status" value="1"/>
</dbReference>
<evidence type="ECO:0000256" key="8">
    <source>
        <dbReference type="RuleBase" id="RU000590"/>
    </source>
</evidence>
<evidence type="ECO:0000256" key="9">
    <source>
        <dbReference type="SAM" id="MobiDB-lite"/>
    </source>
</evidence>
<dbReference type="GO" id="GO:0070006">
    <property type="term" value="F:metalloaminopeptidase activity"/>
    <property type="evidence" value="ECO:0007669"/>
    <property type="project" value="InterPro"/>
</dbReference>
<dbReference type="RefSeq" id="WP_141819113.1">
    <property type="nucleotide sequence ID" value="NZ_BAAAIL010000002.1"/>
</dbReference>
<dbReference type="InterPro" id="IPR036005">
    <property type="entry name" value="Creatinase/aminopeptidase-like"/>
</dbReference>
<evidence type="ECO:0000256" key="6">
    <source>
        <dbReference type="ARBA" id="ARBA00022801"/>
    </source>
</evidence>
<dbReference type="GO" id="GO:0005829">
    <property type="term" value="C:cytosol"/>
    <property type="evidence" value="ECO:0007669"/>
    <property type="project" value="TreeGrafter"/>
</dbReference>
<keyword evidence="7" id="KW-0464">Manganese</keyword>
<evidence type="ECO:0000313" key="12">
    <source>
        <dbReference type="Proteomes" id="UP000315133"/>
    </source>
</evidence>
<evidence type="ECO:0000256" key="7">
    <source>
        <dbReference type="ARBA" id="ARBA00023211"/>
    </source>
</evidence>
<dbReference type="Gene3D" id="3.90.230.10">
    <property type="entry name" value="Creatinase/methionine aminopeptidase superfamily"/>
    <property type="match status" value="1"/>
</dbReference>
<keyword evidence="11" id="KW-0645">Protease</keyword>
<reference evidence="11 12" key="1">
    <citation type="submission" date="2019-06" db="EMBL/GenBank/DDBJ databases">
        <title>Sequencing the genomes of 1000 actinobacteria strains.</title>
        <authorList>
            <person name="Klenk H.-P."/>
        </authorList>
    </citation>
    <scope>NUCLEOTIDE SEQUENCE [LARGE SCALE GENOMIC DNA]</scope>
    <source>
        <strain evidence="11 12">DSM 12362</strain>
    </source>
</reference>
<evidence type="ECO:0000313" key="11">
    <source>
        <dbReference type="EMBL" id="TQM97507.1"/>
    </source>
</evidence>
<dbReference type="CDD" id="cd01087">
    <property type="entry name" value="Prolidase"/>
    <property type="match status" value="1"/>
</dbReference>
<feature type="region of interest" description="Disordered" evidence="9">
    <location>
        <begin position="1"/>
        <end position="32"/>
    </location>
</feature>
<dbReference type="SUPFAM" id="SSF55920">
    <property type="entry name" value="Creatinase/aminopeptidase"/>
    <property type="match status" value="1"/>
</dbReference>
<dbReference type="InterPro" id="IPR007865">
    <property type="entry name" value="Aminopep_P_N"/>
</dbReference>
<evidence type="ECO:0000256" key="4">
    <source>
        <dbReference type="ARBA" id="ARBA00012574"/>
    </source>
</evidence>
<accession>A0A543KR15</accession>
<dbReference type="InterPro" id="IPR029149">
    <property type="entry name" value="Creatin/AminoP/Spt16_N"/>
</dbReference>
<name>A0A543KR15_9MICO</name>
<comment type="similarity">
    <text evidence="3 8">Belongs to the peptidase M24B family.</text>
</comment>
<dbReference type="InterPro" id="IPR000994">
    <property type="entry name" value="Pept_M24"/>
</dbReference>
<dbReference type="EC" id="3.4.11.9" evidence="4"/>
<keyword evidence="12" id="KW-1185">Reference proteome</keyword>
<dbReference type="Proteomes" id="UP000315133">
    <property type="component" value="Unassembled WGS sequence"/>
</dbReference>
<evidence type="ECO:0000256" key="1">
    <source>
        <dbReference type="ARBA" id="ARBA00001424"/>
    </source>
</evidence>
<evidence type="ECO:0000256" key="3">
    <source>
        <dbReference type="ARBA" id="ARBA00008766"/>
    </source>
</evidence>
<dbReference type="GO" id="GO:0030145">
    <property type="term" value="F:manganese ion binding"/>
    <property type="evidence" value="ECO:0007669"/>
    <property type="project" value="InterPro"/>
</dbReference>
<keyword evidence="6" id="KW-0378">Hydrolase</keyword>
<dbReference type="GO" id="GO:0006508">
    <property type="term" value="P:proteolysis"/>
    <property type="evidence" value="ECO:0007669"/>
    <property type="project" value="TreeGrafter"/>
</dbReference>
<dbReference type="OrthoDB" id="9806388at2"/>